<reference evidence="2 3" key="1">
    <citation type="submission" date="2022-04" db="EMBL/GenBank/DDBJ databases">
        <title>Genome diversity in the genus Frankia.</title>
        <authorList>
            <person name="Carlos-Shanley C."/>
            <person name="Hahn D."/>
        </authorList>
    </citation>
    <scope>NUCLEOTIDE SEQUENCE [LARGE SCALE GENOMIC DNA]</scope>
    <source>
        <strain evidence="2 3">Ag45/Mut15</strain>
    </source>
</reference>
<accession>A0ABT0JVR3</accession>
<protein>
    <submittedName>
        <fullName evidence="2">DUF6158 family protein</fullName>
    </submittedName>
</protein>
<keyword evidence="3" id="KW-1185">Reference proteome</keyword>
<proteinExistence type="predicted"/>
<sequence length="80" mass="9058">MTHRPEGIPAPALADGDLTRELQHLHRTRHDAFLTGSEDAFETHTARMLELEQEYLRRFPDAASPDPLRTRAGRRRAAGV</sequence>
<evidence type="ECO:0000256" key="1">
    <source>
        <dbReference type="SAM" id="MobiDB-lite"/>
    </source>
</evidence>
<name>A0ABT0JVR3_9ACTN</name>
<dbReference type="Pfam" id="PF19655">
    <property type="entry name" value="DUF6158"/>
    <property type="match status" value="1"/>
</dbReference>
<dbReference type="RefSeq" id="WP_163550678.1">
    <property type="nucleotide sequence ID" value="NZ_JALKFT010000005.1"/>
</dbReference>
<feature type="compositionally biased region" description="Basic residues" evidence="1">
    <location>
        <begin position="71"/>
        <end position="80"/>
    </location>
</feature>
<evidence type="ECO:0000313" key="3">
    <source>
        <dbReference type="Proteomes" id="UP001201873"/>
    </source>
</evidence>
<gene>
    <name evidence="2" type="ORF">MXD59_07515</name>
</gene>
<feature type="region of interest" description="Disordered" evidence="1">
    <location>
        <begin position="61"/>
        <end position="80"/>
    </location>
</feature>
<dbReference type="EMBL" id="JALKFT010000005">
    <property type="protein sequence ID" value="MCK9875618.1"/>
    <property type="molecule type" value="Genomic_DNA"/>
</dbReference>
<dbReference type="InterPro" id="IPR046156">
    <property type="entry name" value="DUF6158"/>
</dbReference>
<organism evidence="2 3">
    <name type="scientific">Frankia umida</name>
    <dbReference type="NCBI Taxonomy" id="573489"/>
    <lineage>
        <taxon>Bacteria</taxon>
        <taxon>Bacillati</taxon>
        <taxon>Actinomycetota</taxon>
        <taxon>Actinomycetes</taxon>
        <taxon>Frankiales</taxon>
        <taxon>Frankiaceae</taxon>
        <taxon>Frankia</taxon>
    </lineage>
</organism>
<dbReference type="Proteomes" id="UP001201873">
    <property type="component" value="Unassembled WGS sequence"/>
</dbReference>
<comment type="caution">
    <text evidence="2">The sequence shown here is derived from an EMBL/GenBank/DDBJ whole genome shotgun (WGS) entry which is preliminary data.</text>
</comment>
<evidence type="ECO:0000313" key="2">
    <source>
        <dbReference type="EMBL" id="MCK9875618.1"/>
    </source>
</evidence>